<sequence>MEHISLAMVLAFLTALICTAHSDDGAHSSSVKAFESSNHESHQPQKRSPSASPSAYDEDLLLADSGLMDAPYNLDDVDKRNTLFRFGKRQGSLFRFGKRGGSLFRFGKRGTLLRFGKRGGSLFRFGRSGPSDSSDSENMEDKRTLFRFGKRSDLDLLRDALAEAEYSNLPVYAENEPMKRDIQGFHWGMDNDEQ</sequence>
<dbReference type="Proteomes" id="UP001497497">
    <property type="component" value="Unassembled WGS sequence"/>
</dbReference>
<reference evidence="3" key="1">
    <citation type="submission" date="2004-10" db="EMBL/GenBank/DDBJ databases">
        <title>LFRFamides: a novel family of parasitation-induced -RFamide neuropeptides that inhibit the activity of neuroendocrine cells in Lymnaea stagnalis.</title>
        <authorList>
            <person name="Hoek R.M."/>
            <person name="Li K.W."/>
            <person name="van Minnen J."/>
            <person name="Lodder J.C."/>
            <person name="de Jong-Brink M."/>
            <person name="van Kesteren R.E."/>
        </authorList>
    </citation>
    <scope>NUCLEOTIDE SEQUENCE</scope>
</reference>
<name>Q5U900_LYMST</name>
<evidence type="ECO:0000313" key="4">
    <source>
        <dbReference type="EMBL" id="CAL1545694.1"/>
    </source>
</evidence>
<keyword evidence="2" id="KW-0732">Signal</keyword>
<evidence type="ECO:0000313" key="5">
    <source>
        <dbReference type="Proteomes" id="UP001497497"/>
    </source>
</evidence>
<feature type="region of interest" description="Disordered" evidence="1">
    <location>
        <begin position="29"/>
        <end position="55"/>
    </location>
</feature>
<evidence type="ECO:0000256" key="2">
    <source>
        <dbReference type="SAM" id="SignalP"/>
    </source>
</evidence>
<dbReference type="AlphaFoldDB" id="Q5U900"/>
<proteinExistence type="evidence at transcript level"/>
<dbReference type="EMBL" id="CAXITT010000728">
    <property type="protein sequence ID" value="CAL1545694.1"/>
    <property type="molecule type" value="Genomic_DNA"/>
</dbReference>
<keyword evidence="5" id="KW-1185">Reference proteome</keyword>
<evidence type="ECO:0000256" key="1">
    <source>
        <dbReference type="SAM" id="MobiDB-lite"/>
    </source>
</evidence>
<reference evidence="4 5" key="2">
    <citation type="submission" date="2024-04" db="EMBL/GenBank/DDBJ databases">
        <authorList>
            <consortium name="Genoscope - CEA"/>
            <person name="William W."/>
        </authorList>
    </citation>
    <scope>NUCLEOTIDE SEQUENCE [LARGE SCALE GENOMIC DNA]</scope>
</reference>
<organism evidence="3">
    <name type="scientific">Lymnaea stagnalis</name>
    <name type="common">Great pond snail</name>
    <name type="synonym">Helix stagnalis</name>
    <dbReference type="NCBI Taxonomy" id="6523"/>
    <lineage>
        <taxon>Eukaryota</taxon>
        <taxon>Metazoa</taxon>
        <taxon>Spiralia</taxon>
        <taxon>Lophotrochozoa</taxon>
        <taxon>Mollusca</taxon>
        <taxon>Gastropoda</taxon>
        <taxon>Heterobranchia</taxon>
        <taxon>Euthyneura</taxon>
        <taxon>Panpulmonata</taxon>
        <taxon>Hygrophila</taxon>
        <taxon>Lymnaeoidea</taxon>
        <taxon>Lymnaeidae</taxon>
        <taxon>Lymnaea</taxon>
    </lineage>
</organism>
<dbReference type="EMBL" id="AY773478">
    <property type="protein sequence ID" value="AAV41057.1"/>
    <property type="molecule type" value="mRNA"/>
</dbReference>
<feature type="signal peptide" evidence="2">
    <location>
        <begin position="1"/>
        <end position="22"/>
    </location>
</feature>
<protein>
    <submittedName>
        <fullName evidence="3">LFRFa</fullName>
    </submittedName>
</protein>
<accession>Q5U900</accession>
<feature type="chain" id="PRO_5044737967" evidence="2">
    <location>
        <begin position="23"/>
        <end position="194"/>
    </location>
</feature>
<evidence type="ECO:0000313" key="3">
    <source>
        <dbReference type="EMBL" id="AAV41057.1"/>
    </source>
</evidence>
<gene>
    <name evidence="4" type="ORF">GSLYS_00019103001</name>
</gene>